<name>A0A1E7ELG0_9STRA</name>
<reference evidence="3 4" key="1">
    <citation type="submission" date="2016-09" db="EMBL/GenBank/DDBJ databases">
        <title>Extensive genetic diversity and differential bi-allelic expression allows diatom success in the polar Southern Ocean.</title>
        <authorList>
            <consortium name="DOE Joint Genome Institute"/>
            <person name="Mock T."/>
            <person name="Otillar R.P."/>
            <person name="Strauss J."/>
            <person name="Dupont C."/>
            <person name="Frickenhaus S."/>
            <person name="Maumus F."/>
            <person name="Mcmullan M."/>
            <person name="Sanges R."/>
            <person name="Schmutz J."/>
            <person name="Toseland A."/>
            <person name="Valas R."/>
            <person name="Veluchamy A."/>
            <person name="Ward B.J."/>
            <person name="Allen A."/>
            <person name="Barry K."/>
            <person name="Falciatore A."/>
            <person name="Ferrante M."/>
            <person name="Fortunato A.E."/>
            <person name="Gloeckner G."/>
            <person name="Gruber A."/>
            <person name="Hipkin R."/>
            <person name="Janech M."/>
            <person name="Kroth P."/>
            <person name="Leese F."/>
            <person name="Lindquist E."/>
            <person name="Lyon B.R."/>
            <person name="Martin J."/>
            <person name="Mayer C."/>
            <person name="Parker M."/>
            <person name="Quesneville H."/>
            <person name="Raymond J."/>
            <person name="Uhlig C."/>
            <person name="Valentin K.U."/>
            <person name="Worden A.Z."/>
            <person name="Armbrust E.V."/>
            <person name="Bowler C."/>
            <person name="Green B."/>
            <person name="Moulton V."/>
            <person name="Van Oosterhout C."/>
            <person name="Grigoriev I."/>
        </authorList>
    </citation>
    <scope>NUCLEOTIDE SEQUENCE [LARGE SCALE GENOMIC DNA]</scope>
    <source>
        <strain evidence="3 4">CCMP1102</strain>
    </source>
</reference>
<feature type="chain" id="PRO_5009192069" evidence="2">
    <location>
        <begin position="26"/>
        <end position="102"/>
    </location>
</feature>
<evidence type="ECO:0000256" key="1">
    <source>
        <dbReference type="SAM" id="Phobius"/>
    </source>
</evidence>
<feature type="signal peptide" evidence="2">
    <location>
        <begin position="1"/>
        <end position="25"/>
    </location>
</feature>
<proteinExistence type="predicted"/>
<dbReference type="AlphaFoldDB" id="A0A1E7ELG0"/>
<sequence>MFSGTGSLLLSTLTLLPKYIAVVDAFDQMNRLGLSPLGLDLIIIVILATGLVEKVFSLTSYAIMIGNKKREMKGILPKKEHGIIVWLSVDLARVCKFQFSKE</sequence>
<keyword evidence="1" id="KW-1133">Transmembrane helix</keyword>
<keyword evidence="1" id="KW-0472">Membrane</keyword>
<evidence type="ECO:0000256" key="2">
    <source>
        <dbReference type="SAM" id="SignalP"/>
    </source>
</evidence>
<feature type="transmembrane region" description="Helical" evidence="1">
    <location>
        <begin position="41"/>
        <end position="63"/>
    </location>
</feature>
<evidence type="ECO:0000313" key="3">
    <source>
        <dbReference type="EMBL" id="OEU06748.1"/>
    </source>
</evidence>
<keyword evidence="1" id="KW-0812">Transmembrane</keyword>
<dbReference type="EMBL" id="KV784400">
    <property type="protein sequence ID" value="OEU06748.1"/>
    <property type="molecule type" value="Genomic_DNA"/>
</dbReference>
<keyword evidence="2" id="KW-0732">Signal</keyword>
<gene>
    <name evidence="3" type="ORF">FRACYDRAFT_253518</name>
</gene>
<keyword evidence="4" id="KW-1185">Reference proteome</keyword>
<dbReference type="Proteomes" id="UP000095751">
    <property type="component" value="Unassembled WGS sequence"/>
</dbReference>
<protein>
    <submittedName>
        <fullName evidence="3">Uncharacterized protein</fullName>
    </submittedName>
</protein>
<organism evidence="3 4">
    <name type="scientific">Fragilariopsis cylindrus CCMP1102</name>
    <dbReference type="NCBI Taxonomy" id="635003"/>
    <lineage>
        <taxon>Eukaryota</taxon>
        <taxon>Sar</taxon>
        <taxon>Stramenopiles</taxon>
        <taxon>Ochrophyta</taxon>
        <taxon>Bacillariophyta</taxon>
        <taxon>Bacillariophyceae</taxon>
        <taxon>Bacillariophycidae</taxon>
        <taxon>Bacillariales</taxon>
        <taxon>Bacillariaceae</taxon>
        <taxon>Fragilariopsis</taxon>
    </lineage>
</organism>
<evidence type="ECO:0000313" key="4">
    <source>
        <dbReference type="Proteomes" id="UP000095751"/>
    </source>
</evidence>
<dbReference type="InParanoid" id="A0A1E7ELG0"/>
<accession>A0A1E7ELG0</accession>
<dbReference type="KEGG" id="fcy:FRACYDRAFT_253518"/>